<dbReference type="EMBL" id="FOSK01000013">
    <property type="protein sequence ID" value="SFK98328.1"/>
    <property type="molecule type" value="Genomic_DNA"/>
</dbReference>
<organism evidence="1 2">
    <name type="scientific">Pseudovibrio ascidiaceicola</name>
    <dbReference type="NCBI Taxonomy" id="285279"/>
    <lineage>
        <taxon>Bacteria</taxon>
        <taxon>Pseudomonadati</taxon>
        <taxon>Pseudomonadota</taxon>
        <taxon>Alphaproteobacteria</taxon>
        <taxon>Hyphomicrobiales</taxon>
        <taxon>Stappiaceae</taxon>
        <taxon>Pseudovibrio</taxon>
    </lineage>
</organism>
<proteinExistence type="predicted"/>
<protein>
    <submittedName>
        <fullName evidence="1">Uncharacterized protein</fullName>
    </submittedName>
</protein>
<sequence>MSELDDLRAELTEEVDGVMGEPVLLAFLDGEQQSDPTRENTALNAVLRSGAGHVFNLSKGSKKERTSLSAEPSFLELARSDYDGPMPRAGDKVQALARAGKPWFEVLDVSDRGASRIILELGEA</sequence>
<reference evidence="1 2" key="1">
    <citation type="submission" date="2016-10" db="EMBL/GenBank/DDBJ databases">
        <authorList>
            <person name="Varghese N."/>
            <person name="Submissions S."/>
        </authorList>
    </citation>
    <scope>NUCLEOTIDE SEQUENCE [LARGE SCALE GENOMIC DNA]</scope>
    <source>
        <strain evidence="1 2">DSM 16392</strain>
    </source>
</reference>
<dbReference type="RefSeq" id="WP_093522624.1">
    <property type="nucleotide sequence ID" value="NZ_FOSK01000013.1"/>
</dbReference>
<comment type="caution">
    <text evidence="1">The sequence shown here is derived from an EMBL/GenBank/DDBJ whole genome shotgun (WGS) entry which is preliminary data.</text>
</comment>
<keyword evidence="2" id="KW-1185">Reference proteome</keyword>
<evidence type="ECO:0000313" key="1">
    <source>
        <dbReference type="EMBL" id="SFK98328.1"/>
    </source>
</evidence>
<accession>A0A1I4DXD7</accession>
<name>A0A1I4DXD7_9HYPH</name>
<gene>
    <name evidence="1" type="ORF">SAMN04488518_11356</name>
</gene>
<evidence type="ECO:0000313" key="2">
    <source>
        <dbReference type="Proteomes" id="UP000199598"/>
    </source>
</evidence>
<dbReference type="Proteomes" id="UP000199598">
    <property type="component" value="Unassembled WGS sequence"/>
</dbReference>